<dbReference type="InterPro" id="IPR016181">
    <property type="entry name" value="Acyl_CoA_acyltransferase"/>
</dbReference>
<dbReference type="SUPFAM" id="SSF55729">
    <property type="entry name" value="Acyl-CoA N-acyltransferases (Nat)"/>
    <property type="match status" value="1"/>
</dbReference>
<dbReference type="PROSITE" id="PS51186">
    <property type="entry name" value="GNAT"/>
    <property type="match status" value="1"/>
</dbReference>
<feature type="domain" description="N-acetyltransferase" evidence="1">
    <location>
        <begin position="1"/>
        <end position="144"/>
    </location>
</feature>
<dbReference type="CDD" id="cd04301">
    <property type="entry name" value="NAT_SF"/>
    <property type="match status" value="1"/>
</dbReference>
<dbReference type="AlphaFoldDB" id="A0A4P6ZZM5"/>
<dbReference type="EMBL" id="CP038015">
    <property type="protein sequence ID" value="QBP41764.1"/>
    <property type="molecule type" value="Genomic_DNA"/>
</dbReference>
<dbReference type="Gene3D" id="3.40.630.30">
    <property type="match status" value="1"/>
</dbReference>
<dbReference type="GO" id="GO:0016747">
    <property type="term" value="F:acyltransferase activity, transferring groups other than amino-acyl groups"/>
    <property type="evidence" value="ECO:0007669"/>
    <property type="project" value="InterPro"/>
</dbReference>
<protein>
    <submittedName>
        <fullName evidence="2">GNAT family N-acetyltransferase</fullName>
    </submittedName>
</protein>
<dbReference type="Pfam" id="PF13527">
    <property type="entry name" value="Acetyltransf_9"/>
    <property type="match status" value="1"/>
</dbReference>
<dbReference type="RefSeq" id="WP_134210340.1">
    <property type="nucleotide sequence ID" value="NZ_CP038015.1"/>
</dbReference>
<proteinExistence type="predicted"/>
<sequence length="301" mass="34295">MIRSYIAGDESGINTLFESVFQKKRSLTEWQWKFETLSSNFPIIIVAVEDNQIVGHAACLLFDAVNVDGMPIIIGERVDIMVHPNYQGLGIYSQIVKELIKESAKQNAAFLYGFPAEKAKNIFITIGQATDLGNINRYVSLNLPSLRKNKQHQLMKTLPEFDLVNMSNIDFDSTIYVKRSKAFLKNRFIKHPSIDYYVYQSDLSYVIYRIDRLKSIIPIYSIVDILAVDEVALLINFKKAIGFSVVSTWGIPNTPLERALMKTGFSVQSSPMPFVVKTLKNHDYGQTFNNWRILQGDVDSF</sequence>
<keyword evidence="2" id="KW-0808">Transferase</keyword>
<keyword evidence="3" id="KW-1185">Reference proteome</keyword>
<dbReference type="KEGG" id="panc:E2636_11670"/>
<evidence type="ECO:0000313" key="2">
    <source>
        <dbReference type="EMBL" id="QBP41764.1"/>
    </source>
</evidence>
<dbReference type="Proteomes" id="UP000294292">
    <property type="component" value="Chromosome"/>
</dbReference>
<gene>
    <name evidence="2" type="ORF">E2636_11670</name>
</gene>
<accession>A0A4P6ZZM5</accession>
<evidence type="ECO:0000313" key="3">
    <source>
        <dbReference type="Proteomes" id="UP000294292"/>
    </source>
</evidence>
<name>A0A4P6ZZM5_9BACL</name>
<evidence type="ECO:0000259" key="1">
    <source>
        <dbReference type="PROSITE" id="PS51186"/>
    </source>
</evidence>
<reference evidence="2 3" key="1">
    <citation type="submission" date="2019-03" db="EMBL/GenBank/DDBJ databases">
        <title>Complete genome sequence of Paenisporosarcina antarctica CGMCC 1.6503T.</title>
        <authorList>
            <person name="Rong J.-C."/>
            <person name="Chi N.-Y."/>
            <person name="Zhang Q.-F."/>
        </authorList>
    </citation>
    <scope>NUCLEOTIDE SEQUENCE [LARGE SCALE GENOMIC DNA]</scope>
    <source>
        <strain evidence="2 3">CGMCC 1.6503</strain>
    </source>
</reference>
<dbReference type="OrthoDB" id="5570877at2"/>
<organism evidence="2 3">
    <name type="scientific">Paenisporosarcina antarctica</name>
    <dbReference type="NCBI Taxonomy" id="417367"/>
    <lineage>
        <taxon>Bacteria</taxon>
        <taxon>Bacillati</taxon>
        <taxon>Bacillota</taxon>
        <taxon>Bacilli</taxon>
        <taxon>Bacillales</taxon>
        <taxon>Caryophanaceae</taxon>
        <taxon>Paenisporosarcina</taxon>
    </lineage>
</organism>
<dbReference type="InterPro" id="IPR000182">
    <property type="entry name" value="GNAT_dom"/>
</dbReference>